<dbReference type="Pfam" id="PF00106">
    <property type="entry name" value="adh_short"/>
    <property type="match status" value="1"/>
</dbReference>
<evidence type="ECO:0000313" key="5">
    <source>
        <dbReference type="EMBL" id="KAF4962477.1"/>
    </source>
</evidence>
<comment type="similarity">
    <text evidence="1 4">Belongs to the short-chain dehydrogenases/reductases (SDR) family.</text>
</comment>
<keyword evidence="2" id="KW-0521">NADP</keyword>
<sequence>MLNLDNYESIPAAVEGAISKFGRVDVLVNNAGFGLFVPLELLGMETVQKQFEANVFGPMRLIKAILPHFHTAPKSRPARIINLSSGAGWSGFPLASAYTASKGALELLSESLRFELAAFDPPIQAKVVVPDGGISQTNFMATSGSMLPDVDAALDMTYMVKTTYKSYMATVFENFANMSATNMEAIEVANRIVEASTDDKPNRLRYFVGPGQKPSLLLSKRLAGLEKEGDTPDETDGRFISFSNQILSGGALH</sequence>
<evidence type="ECO:0000256" key="3">
    <source>
        <dbReference type="ARBA" id="ARBA00023002"/>
    </source>
</evidence>
<dbReference type="InterPro" id="IPR020904">
    <property type="entry name" value="Sc_DH/Rdtase_CS"/>
</dbReference>
<keyword evidence="3" id="KW-0560">Oxidoreductase</keyword>
<dbReference type="PRINTS" id="PR00080">
    <property type="entry name" value="SDRFAMILY"/>
</dbReference>
<reference evidence="5" key="2">
    <citation type="submission" date="2020-05" db="EMBL/GenBank/DDBJ databases">
        <authorList>
            <person name="Kim H.-S."/>
            <person name="Proctor R.H."/>
            <person name="Brown D.W."/>
        </authorList>
    </citation>
    <scope>NUCLEOTIDE SEQUENCE</scope>
    <source>
        <strain evidence="5">NRRL 20472</strain>
    </source>
</reference>
<name>A0A8H4X5A1_9HYPO</name>
<organism evidence="5 6">
    <name type="scientific">Fusarium sarcochroum</name>
    <dbReference type="NCBI Taxonomy" id="1208366"/>
    <lineage>
        <taxon>Eukaryota</taxon>
        <taxon>Fungi</taxon>
        <taxon>Dikarya</taxon>
        <taxon>Ascomycota</taxon>
        <taxon>Pezizomycotina</taxon>
        <taxon>Sordariomycetes</taxon>
        <taxon>Hypocreomycetidae</taxon>
        <taxon>Hypocreales</taxon>
        <taxon>Nectriaceae</taxon>
        <taxon>Fusarium</taxon>
        <taxon>Fusarium lateritium species complex</taxon>
    </lineage>
</organism>
<protein>
    <recommendedName>
        <fullName evidence="7">Reductase</fullName>
    </recommendedName>
</protein>
<gene>
    <name evidence="5" type="ORF">FSARC_9452</name>
</gene>
<dbReference type="PANTHER" id="PTHR43976:SF16">
    <property type="entry name" value="SHORT-CHAIN DEHYDROGENASE_REDUCTASE FAMILY PROTEIN"/>
    <property type="match status" value="1"/>
</dbReference>
<comment type="caution">
    <text evidence="5">The sequence shown here is derived from an EMBL/GenBank/DDBJ whole genome shotgun (WGS) entry which is preliminary data.</text>
</comment>
<reference evidence="5" key="1">
    <citation type="journal article" date="2020" name="BMC Genomics">
        <title>Correction to: Identification and distribution of gene clusters required for synthesis of sphingolipid metabolism inhibitors in diverse species of the filamentous fungus Fusarium.</title>
        <authorList>
            <person name="Kim H.S."/>
            <person name="Lohmar J.M."/>
            <person name="Busman M."/>
            <person name="Brown D.W."/>
            <person name="Naumann T.A."/>
            <person name="Divon H.H."/>
            <person name="Lysoe E."/>
            <person name="Uhlig S."/>
            <person name="Proctor R.H."/>
        </authorList>
    </citation>
    <scope>NUCLEOTIDE SEQUENCE</scope>
    <source>
        <strain evidence="5">NRRL 20472</strain>
    </source>
</reference>
<dbReference type="AlphaFoldDB" id="A0A8H4X5A1"/>
<proteinExistence type="inferred from homology"/>
<dbReference type="Proteomes" id="UP000622797">
    <property type="component" value="Unassembled WGS sequence"/>
</dbReference>
<dbReference type="PANTHER" id="PTHR43976">
    <property type="entry name" value="SHORT CHAIN DEHYDROGENASE"/>
    <property type="match status" value="1"/>
</dbReference>
<dbReference type="EMBL" id="JABEXW010000538">
    <property type="protein sequence ID" value="KAF4962477.1"/>
    <property type="molecule type" value="Genomic_DNA"/>
</dbReference>
<evidence type="ECO:0000313" key="6">
    <source>
        <dbReference type="Proteomes" id="UP000622797"/>
    </source>
</evidence>
<keyword evidence="6" id="KW-1185">Reference proteome</keyword>
<dbReference type="GO" id="GO:0016491">
    <property type="term" value="F:oxidoreductase activity"/>
    <property type="evidence" value="ECO:0007669"/>
    <property type="project" value="UniProtKB-KW"/>
</dbReference>
<dbReference type="OrthoDB" id="1933717at2759"/>
<evidence type="ECO:0000256" key="4">
    <source>
        <dbReference type="RuleBase" id="RU000363"/>
    </source>
</evidence>
<dbReference type="PROSITE" id="PS00061">
    <property type="entry name" value="ADH_SHORT"/>
    <property type="match status" value="1"/>
</dbReference>
<dbReference type="PRINTS" id="PR00081">
    <property type="entry name" value="GDHRDH"/>
</dbReference>
<evidence type="ECO:0000256" key="1">
    <source>
        <dbReference type="ARBA" id="ARBA00006484"/>
    </source>
</evidence>
<accession>A0A8H4X5A1</accession>
<evidence type="ECO:0000256" key="2">
    <source>
        <dbReference type="ARBA" id="ARBA00022857"/>
    </source>
</evidence>
<dbReference type="SUPFAM" id="SSF51735">
    <property type="entry name" value="NAD(P)-binding Rossmann-fold domains"/>
    <property type="match status" value="1"/>
</dbReference>
<dbReference type="Gene3D" id="3.40.50.720">
    <property type="entry name" value="NAD(P)-binding Rossmann-like Domain"/>
    <property type="match status" value="1"/>
</dbReference>
<evidence type="ECO:0008006" key="7">
    <source>
        <dbReference type="Google" id="ProtNLM"/>
    </source>
</evidence>
<dbReference type="InterPro" id="IPR051911">
    <property type="entry name" value="SDR_oxidoreductase"/>
</dbReference>
<dbReference type="InterPro" id="IPR036291">
    <property type="entry name" value="NAD(P)-bd_dom_sf"/>
</dbReference>
<dbReference type="InterPro" id="IPR002347">
    <property type="entry name" value="SDR_fam"/>
</dbReference>